<accession>A0A5C6M1C4</accession>
<evidence type="ECO:0000313" key="1">
    <source>
        <dbReference type="EMBL" id="TWW08388.1"/>
    </source>
</evidence>
<comment type="caution">
    <text evidence="1">The sequence shown here is derived from an EMBL/GenBank/DDBJ whole genome shotgun (WGS) entry which is preliminary data.</text>
</comment>
<reference evidence="1 2" key="1">
    <citation type="submission" date="2019-08" db="EMBL/GenBank/DDBJ databases">
        <title>100 year-old enigma solved: identification of Planctomyces bekefii, the type genus and species of the phylum Planctomycetes.</title>
        <authorList>
            <person name="Svetlana D.N."/>
            <person name="Overmann J."/>
        </authorList>
    </citation>
    <scope>NUCLEOTIDE SEQUENCE [LARGE SCALE GENOMIC DNA]</scope>
    <source>
        <strain evidence="1">Phe10_nw2017</strain>
    </source>
</reference>
<dbReference type="Proteomes" id="UP000321083">
    <property type="component" value="Unassembled WGS sequence"/>
</dbReference>
<proteinExistence type="predicted"/>
<protein>
    <submittedName>
        <fullName evidence="1">Uncharacterized protein</fullName>
    </submittedName>
</protein>
<name>A0A5C6M1C4_9PLAN</name>
<reference evidence="1 2" key="2">
    <citation type="submission" date="2019-08" db="EMBL/GenBank/DDBJ databases">
        <authorList>
            <person name="Henke P."/>
        </authorList>
    </citation>
    <scope>NUCLEOTIDE SEQUENCE [LARGE SCALE GENOMIC DNA]</scope>
    <source>
        <strain evidence="1">Phe10_nw2017</strain>
    </source>
</reference>
<evidence type="ECO:0000313" key="2">
    <source>
        <dbReference type="Proteomes" id="UP000321083"/>
    </source>
</evidence>
<keyword evidence="2" id="KW-1185">Reference proteome</keyword>
<gene>
    <name evidence="1" type="ORF">E3A20_24860</name>
</gene>
<organism evidence="1 2">
    <name type="scientific">Planctomyces bekefii</name>
    <dbReference type="NCBI Taxonomy" id="1653850"/>
    <lineage>
        <taxon>Bacteria</taxon>
        <taxon>Pseudomonadati</taxon>
        <taxon>Planctomycetota</taxon>
        <taxon>Planctomycetia</taxon>
        <taxon>Planctomycetales</taxon>
        <taxon>Planctomycetaceae</taxon>
        <taxon>Planctomyces</taxon>
    </lineage>
</organism>
<dbReference type="AlphaFoldDB" id="A0A5C6M1C4"/>
<sequence length="70" mass="8404">MMMEIITGNKNIIIIIVSKKLSIYKNTKPAQLSWFFFIRLCGLTEERLYTKRTYKKHNAIYKKNQNVETF</sequence>
<dbReference type="EMBL" id="SRHE01000694">
    <property type="protein sequence ID" value="TWW08388.1"/>
    <property type="molecule type" value="Genomic_DNA"/>
</dbReference>